<feature type="region of interest" description="Disordered" evidence="1">
    <location>
        <begin position="39"/>
        <end position="160"/>
    </location>
</feature>
<reference evidence="3" key="1">
    <citation type="submission" date="2018-02" db="EMBL/GenBank/DDBJ databases">
        <authorList>
            <person name="Cohen D.B."/>
            <person name="Kent A.D."/>
        </authorList>
    </citation>
    <scope>NUCLEOTIDE SEQUENCE</scope>
</reference>
<evidence type="ECO:0000313" key="3">
    <source>
        <dbReference type="EMBL" id="SPC78835.1"/>
    </source>
</evidence>
<feature type="compositionally biased region" description="Low complexity" evidence="1">
    <location>
        <begin position="54"/>
        <end position="71"/>
    </location>
</feature>
<organism evidence="3">
    <name type="scientific">Fagus sylvatica</name>
    <name type="common">Beechnut</name>
    <dbReference type="NCBI Taxonomy" id="28930"/>
    <lineage>
        <taxon>Eukaryota</taxon>
        <taxon>Viridiplantae</taxon>
        <taxon>Streptophyta</taxon>
        <taxon>Embryophyta</taxon>
        <taxon>Tracheophyta</taxon>
        <taxon>Spermatophyta</taxon>
        <taxon>Magnoliopsida</taxon>
        <taxon>eudicotyledons</taxon>
        <taxon>Gunneridae</taxon>
        <taxon>Pentapetalae</taxon>
        <taxon>rosids</taxon>
        <taxon>fabids</taxon>
        <taxon>Fagales</taxon>
        <taxon>Fagaceae</taxon>
        <taxon>Fagus</taxon>
    </lineage>
</organism>
<keyword evidence="2" id="KW-0472">Membrane</keyword>
<name>A0A2N9EVH7_FAGSY</name>
<gene>
    <name evidence="3" type="ORF">FSB_LOCUS6717</name>
</gene>
<feature type="compositionally biased region" description="Polar residues" evidence="1">
    <location>
        <begin position="83"/>
        <end position="93"/>
    </location>
</feature>
<evidence type="ECO:0000256" key="1">
    <source>
        <dbReference type="SAM" id="MobiDB-lite"/>
    </source>
</evidence>
<protein>
    <submittedName>
        <fullName evidence="3">Uncharacterized protein</fullName>
    </submittedName>
</protein>
<accession>A0A2N9EVH7</accession>
<keyword evidence="2" id="KW-0812">Transmembrane</keyword>
<dbReference type="AlphaFoldDB" id="A0A2N9EVH7"/>
<feature type="compositionally biased region" description="Acidic residues" evidence="1">
    <location>
        <begin position="141"/>
        <end position="153"/>
    </location>
</feature>
<proteinExistence type="predicted"/>
<feature type="transmembrane region" description="Helical" evidence="2">
    <location>
        <begin position="163"/>
        <end position="183"/>
    </location>
</feature>
<evidence type="ECO:0000256" key="2">
    <source>
        <dbReference type="SAM" id="Phobius"/>
    </source>
</evidence>
<sequence>MAKFSKQSPDQTQYDALSPQYFAPSPYAYDLAPETGEEVFSPAYYSPPPPPPYIEALAPEEYSSPSPSPYYVKEEPLAPEPGTDNSLSPQYSSPPAMAPETETDDFYEAPVPAPSMEVPALESDTESSPALPPVTPFSYSAEDDAGVFEDEPEVSTRGNGGTLAGIIIGVVCVVGWEVGGLVYKKRKDKKRSAEYKYQLAKREEL</sequence>
<keyword evidence="2" id="KW-1133">Transmembrane helix</keyword>
<dbReference type="EMBL" id="OIVN01000352">
    <property type="protein sequence ID" value="SPC78835.1"/>
    <property type="molecule type" value="Genomic_DNA"/>
</dbReference>